<evidence type="ECO:0000256" key="3">
    <source>
        <dbReference type="ARBA" id="ARBA00022449"/>
    </source>
</evidence>
<feature type="transmembrane region" description="Helical" evidence="10">
    <location>
        <begin position="64"/>
        <end position="84"/>
    </location>
</feature>
<dbReference type="InterPro" id="IPR002528">
    <property type="entry name" value="MATE_fam"/>
</dbReference>
<dbReference type="RefSeq" id="WP_092494949.1">
    <property type="nucleotide sequence ID" value="NZ_FOFG01000001.1"/>
</dbReference>
<protein>
    <recommendedName>
        <fullName evidence="9">Multidrug-efflux transporter</fullName>
    </recommendedName>
</protein>
<keyword evidence="5 10" id="KW-0812">Transmembrane</keyword>
<dbReference type="Proteomes" id="UP000199647">
    <property type="component" value="Unassembled WGS sequence"/>
</dbReference>
<feature type="transmembrane region" description="Helical" evidence="10">
    <location>
        <begin position="105"/>
        <end position="130"/>
    </location>
</feature>
<organism evidence="11 12">
    <name type="scientific">Faunimonas pinastri</name>
    <dbReference type="NCBI Taxonomy" id="1855383"/>
    <lineage>
        <taxon>Bacteria</taxon>
        <taxon>Pseudomonadati</taxon>
        <taxon>Pseudomonadota</taxon>
        <taxon>Alphaproteobacteria</taxon>
        <taxon>Hyphomicrobiales</taxon>
        <taxon>Afifellaceae</taxon>
        <taxon>Faunimonas</taxon>
    </lineage>
</organism>
<dbReference type="InterPro" id="IPR048279">
    <property type="entry name" value="MdtK-like"/>
</dbReference>
<dbReference type="Pfam" id="PF01554">
    <property type="entry name" value="MatE"/>
    <property type="match status" value="2"/>
</dbReference>
<feature type="transmembrane region" description="Helical" evidence="10">
    <location>
        <begin position="172"/>
        <end position="192"/>
    </location>
</feature>
<evidence type="ECO:0000256" key="4">
    <source>
        <dbReference type="ARBA" id="ARBA00022475"/>
    </source>
</evidence>
<evidence type="ECO:0000313" key="11">
    <source>
        <dbReference type="EMBL" id="SEP77890.1"/>
    </source>
</evidence>
<feature type="transmembrane region" description="Helical" evidence="10">
    <location>
        <begin position="406"/>
        <end position="427"/>
    </location>
</feature>
<dbReference type="OrthoDB" id="9780160at2"/>
<dbReference type="STRING" id="1855383.SAMN05216548_101469"/>
<dbReference type="InterPro" id="IPR050222">
    <property type="entry name" value="MATE_MdtK"/>
</dbReference>
<evidence type="ECO:0000256" key="5">
    <source>
        <dbReference type="ARBA" id="ARBA00022692"/>
    </source>
</evidence>
<feature type="transmembrane region" description="Helical" evidence="10">
    <location>
        <begin position="251"/>
        <end position="278"/>
    </location>
</feature>
<feature type="transmembrane region" description="Helical" evidence="10">
    <location>
        <begin position="433"/>
        <end position="456"/>
    </location>
</feature>
<dbReference type="NCBIfam" id="TIGR00797">
    <property type="entry name" value="matE"/>
    <property type="match status" value="1"/>
</dbReference>
<dbReference type="GO" id="GO:0006811">
    <property type="term" value="P:monoatomic ion transport"/>
    <property type="evidence" value="ECO:0007669"/>
    <property type="project" value="UniProtKB-KW"/>
</dbReference>
<dbReference type="GO" id="GO:0042910">
    <property type="term" value="F:xenobiotic transmembrane transporter activity"/>
    <property type="evidence" value="ECO:0007669"/>
    <property type="project" value="InterPro"/>
</dbReference>
<keyword evidence="8 10" id="KW-0472">Membrane</keyword>
<evidence type="ECO:0000256" key="8">
    <source>
        <dbReference type="ARBA" id="ARBA00023136"/>
    </source>
</evidence>
<proteinExistence type="predicted"/>
<dbReference type="GO" id="GO:0005886">
    <property type="term" value="C:plasma membrane"/>
    <property type="evidence" value="ECO:0007669"/>
    <property type="project" value="UniProtKB-SubCell"/>
</dbReference>
<keyword evidence="3" id="KW-0050">Antiport</keyword>
<dbReference type="PIRSF" id="PIRSF006603">
    <property type="entry name" value="DinF"/>
    <property type="match status" value="1"/>
</dbReference>
<evidence type="ECO:0000313" key="12">
    <source>
        <dbReference type="Proteomes" id="UP000199647"/>
    </source>
</evidence>
<dbReference type="GO" id="GO:0015297">
    <property type="term" value="F:antiporter activity"/>
    <property type="evidence" value="ECO:0007669"/>
    <property type="project" value="UniProtKB-KW"/>
</dbReference>
<accession>A0A1H9AME4</accession>
<dbReference type="PANTHER" id="PTHR43298">
    <property type="entry name" value="MULTIDRUG RESISTANCE PROTEIN NORM-RELATED"/>
    <property type="match status" value="1"/>
</dbReference>
<feature type="transmembrane region" description="Helical" evidence="10">
    <location>
        <begin position="284"/>
        <end position="305"/>
    </location>
</feature>
<keyword evidence="6 10" id="KW-1133">Transmembrane helix</keyword>
<gene>
    <name evidence="11" type="ORF">SAMN05216548_101469</name>
</gene>
<evidence type="ECO:0000256" key="10">
    <source>
        <dbReference type="SAM" id="Phobius"/>
    </source>
</evidence>
<comment type="subcellular location">
    <subcellularLocation>
        <location evidence="1">Cell inner membrane</location>
        <topology evidence="1">Multi-pass membrane protein</topology>
    </subcellularLocation>
</comment>
<keyword evidence="4" id="KW-1003">Cell membrane</keyword>
<evidence type="ECO:0000256" key="7">
    <source>
        <dbReference type="ARBA" id="ARBA00023065"/>
    </source>
</evidence>
<dbReference type="AlphaFoldDB" id="A0A1H9AME4"/>
<feature type="transmembrane region" description="Helical" evidence="10">
    <location>
        <begin position="212"/>
        <end position="231"/>
    </location>
</feature>
<evidence type="ECO:0000256" key="1">
    <source>
        <dbReference type="ARBA" id="ARBA00004429"/>
    </source>
</evidence>
<keyword evidence="7" id="KW-0406">Ion transport</keyword>
<keyword evidence="2" id="KW-0813">Transport</keyword>
<reference evidence="11 12" key="1">
    <citation type="submission" date="2016-10" db="EMBL/GenBank/DDBJ databases">
        <authorList>
            <person name="de Groot N.N."/>
        </authorList>
    </citation>
    <scope>NUCLEOTIDE SEQUENCE [LARGE SCALE GENOMIC DNA]</scope>
    <source>
        <strain evidence="11 12">A52C2</strain>
    </source>
</reference>
<sequence length="469" mass="50481">MVDAVVQPTATRSAWIAEIRSTALLSWPLILTNFAQTAFGATDVILMSRLGPATLAAGTLGGNLYFAFLIFGIGLTIATGPMLARALGERRRGMVREVRRTVRQGLWTALAYSIPVWLVLWHAEAILLAIGQEPDLSRSAATFMHALQWALFPALAYAVLRSFISSLERPLWALWIVAAAIVLNVGLNWVLMFGHLGCPPLGLTGSGLATSISNFVMFAALAAIVQFRPPFRRFHVFGRFWRADWPRFIELFRLGVPIAFTLAFEVTVFNAAVFMMGVLGMTQLAAHSIAIQISALSFMIPLGISQASTVRVGLAYGAGDREGIRVAGWSGYLLGVAIMAVAASVLLLAPRTLISGFLDTTDPKNREVVDLAVTFLACAGCFQLLDAAQVMGAGVLRGLHDTRIPMIFAAVGYWGLGLPVGALLAFKVGLGGIGIWIGLATGIGILAVLMTARWIMRERLGLVRFRTLA</sequence>
<evidence type="ECO:0000256" key="6">
    <source>
        <dbReference type="ARBA" id="ARBA00022989"/>
    </source>
</evidence>
<feature type="transmembrane region" description="Helical" evidence="10">
    <location>
        <begin position="142"/>
        <end position="160"/>
    </location>
</feature>
<evidence type="ECO:0000256" key="9">
    <source>
        <dbReference type="ARBA" id="ARBA00031636"/>
    </source>
</evidence>
<feature type="transmembrane region" description="Helical" evidence="10">
    <location>
        <begin position="326"/>
        <end position="348"/>
    </location>
</feature>
<evidence type="ECO:0000256" key="2">
    <source>
        <dbReference type="ARBA" id="ARBA00022448"/>
    </source>
</evidence>
<dbReference type="CDD" id="cd13131">
    <property type="entry name" value="MATE_NorM_like"/>
    <property type="match status" value="1"/>
</dbReference>
<name>A0A1H9AME4_9HYPH</name>
<dbReference type="PANTHER" id="PTHR43298:SF2">
    <property type="entry name" value="FMN_FAD EXPORTER YEEO-RELATED"/>
    <property type="match status" value="1"/>
</dbReference>
<keyword evidence="12" id="KW-1185">Reference proteome</keyword>
<dbReference type="EMBL" id="FOFG01000001">
    <property type="protein sequence ID" value="SEP77890.1"/>
    <property type="molecule type" value="Genomic_DNA"/>
</dbReference>